<accession>A0ABC8RT75</accession>
<dbReference type="EMBL" id="CAUOFW020001725">
    <property type="protein sequence ID" value="CAK9148169.1"/>
    <property type="molecule type" value="Genomic_DNA"/>
</dbReference>
<keyword evidence="3" id="KW-1185">Reference proteome</keyword>
<comment type="caution">
    <text evidence="2">The sequence shown here is derived from an EMBL/GenBank/DDBJ whole genome shotgun (WGS) entry which is preliminary data.</text>
</comment>
<proteinExistence type="predicted"/>
<dbReference type="Proteomes" id="UP001642360">
    <property type="component" value="Unassembled WGS sequence"/>
</dbReference>
<protein>
    <submittedName>
        <fullName evidence="2">Uncharacterized protein</fullName>
    </submittedName>
</protein>
<reference evidence="2 3" key="1">
    <citation type="submission" date="2024-02" db="EMBL/GenBank/DDBJ databases">
        <authorList>
            <person name="Vignale AGUSTIN F."/>
            <person name="Sosa J E."/>
            <person name="Modenutti C."/>
        </authorList>
    </citation>
    <scope>NUCLEOTIDE SEQUENCE [LARGE SCALE GENOMIC DNA]</scope>
</reference>
<evidence type="ECO:0000256" key="1">
    <source>
        <dbReference type="SAM" id="MobiDB-lite"/>
    </source>
</evidence>
<organism evidence="2 3">
    <name type="scientific">Ilex paraguariensis</name>
    <name type="common">yerba mate</name>
    <dbReference type="NCBI Taxonomy" id="185542"/>
    <lineage>
        <taxon>Eukaryota</taxon>
        <taxon>Viridiplantae</taxon>
        <taxon>Streptophyta</taxon>
        <taxon>Embryophyta</taxon>
        <taxon>Tracheophyta</taxon>
        <taxon>Spermatophyta</taxon>
        <taxon>Magnoliopsida</taxon>
        <taxon>eudicotyledons</taxon>
        <taxon>Gunneridae</taxon>
        <taxon>Pentapetalae</taxon>
        <taxon>asterids</taxon>
        <taxon>campanulids</taxon>
        <taxon>Aquifoliales</taxon>
        <taxon>Aquifoliaceae</taxon>
        <taxon>Ilex</taxon>
    </lineage>
</organism>
<gene>
    <name evidence="2" type="ORF">ILEXP_LOCUS16095</name>
</gene>
<feature type="region of interest" description="Disordered" evidence="1">
    <location>
        <begin position="114"/>
        <end position="157"/>
    </location>
</feature>
<evidence type="ECO:0000313" key="2">
    <source>
        <dbReference type="EMBL" id="CAK9148169.1"/>
    </source>
</evidence>
<feature type="compositionally biased region" description="Polar residues" evidence="1">
    <location>
        <begin position="130"/>
        <end position="140"/>
    </location>
</feature>
<name>A0ABC8RT75_9AQUA</name>
<evidence type="ECO:0000313" key="3">
    <source>
        <dbReference type="Proteomes" id="UP001642360"/>
    </source>
</evidence>
<dbReference type="AlphaFoldDB" id="A0ABC8RT75"/>
<sequence length="157" mass="17685">MESVIFEDDKFKKVDDTIPMKKGSLVAIIVDNNPKEMEGTFKGTRVVNVGPKLVEEVGGTVDKWSSQPISTRDKEAQWADEDFMDITIFSLAQTRCLPKLGEIGVDEGNVLNQNPTVMKKWRRKEKGFASSGQTKSQENPNGKRKYGEGNEDLQDWM</sequence>